<dbReference type="InterPro" id="IPR002711">
    <property type="entry name" value="HNH"/>
</dbReference>
<name>A0ABD5T1W2_9EURY</name>
<comment type="caution">
    <text evidence="3">The sequence shown here is derived from an EMBL/GenBank/DDBJ whole genome shotgun (WGS) entry which is preliminary data.</text>
</comment>
<dbReference type="GO" id="GO:0004519">
    <property type="term" value="F:endonuclease activity"/>
    <property type="evidence" value="ECO:0007669"/>
    <property type="project" value="UniProtKB-KW"/>
</dbReference>
<feature type="compositionally biased region" description="Basic and acidic residues" evidence="1">
    <location>
        <begin position="364"/>
        <end position="373"/>
    </location>
</feature>
<dbReference type="EMBL" id="JBHSWT010000126">
    <property type="protein sequence ID" value="MFC6770744.1"/>
    <property type="molecule type" value="Genomic_DNA"/>
</dbReference>
<dbReference type="CDD" id="cd00085">
    <property type="entry name" value="HNHc"/>
    <property type="match status" value="1"/>
</dbReference>
<feature type="region of interest" description="Disordered" evidence="1">
    <location>
        <begin position="112"/>
        <end position="132"/>
    </location>
</feature>
<feature type="compositionally biased region" description="Acidic residues" evidence="1">
    <location>
        <begin position="430"/>
        <end position="440"/>
    </location>
</feature>
<dbReference type="AlphaFoldDB" id="A0ABD5T1W2"/>
<evidence type="ECO:0000313" key="3">
    <source>
        <dbReference type="EMBL" id="MFC6770744.1"/>
    </source>
</evidence>
<feature type="compositionally biased region" description="Basic and acidic residues" evidence="1">
    <location>
        <begin position="479"/>
        <end position="488"/>
    </location>
</feature>
<dbReference type="InterPro" id="IPR003615">
    <property type="entry name" value="HNH_nuc"/>
</dbReference>
<protein>
    <submittedName>
        <fullName evidence="3">HNH endonuclease</fullName>
    </submittedName>
</protein>
<accession>A0ABD5T1W2</accession>
<evidence type="ECO:0000259" key="2">
    <source>
        <dbReference type="SMART" id="SM00507"/>
    </source>
</evidence>
<feature type="region of interest" description="Disordered" evidence="1">
    <location>
        <begin position="330"/>
        <end position="511"/>
    </location>
</feature>
<feature type="domain" description="HNH nuclease" evidence="2">
    <location>
        <begin position="513"/>
        <end position="572"/>
    </location>
</feature>
<keyword evidence="3" id="KW-0255">Endonuclease</keyword>
<gene>
    <name evidence="3" type="ORF">ACFQDD_04290</name>
</gene>
<organism evidence="3 4">
    <name type="scientific">Halorubrum pallidum</name>
    <dbReference type="NCBI Taxonomy" id="1526114"/>
    <lineage>
        <taxon>Archaea</taxon>
        <taxon>Methanobacteriati</taxon>
        <taxon>Methanobacteriota</taxon>
        <taxon>Stenosarchaea group</taxon>
        <taxon>Halobacteria</taxon>
        <taxon>Halobacteriales</taxon>
        <taxon>Haloferacaceae</taxon>
        <taxon>Halorubrum</taxon>
    </lineage>
</organism>
<keyword evidence="3" id="KW-0540">Nuclease</keyword>
<proteinExistence type="predicted"/>
<dbReference type="Proteomes" id="UP001596274">
    <property type="component" value="Unassembled WGS sequence"/>
</dbReference>
<feature type="compositionally biased region" description="Basic and acidic residues" evidence="1">
    <location>
        <begin position="120"/>
        <end position="132"/>
    </location>
</feature>
<keyword evidence="4" id="KW-1185">Reference proteome</keyword>
<dbReference type="Gene3D" id="1.10.30.50">
    <property type="match status" value="1"/>
</dbReference>
<keyword evidence="3" id="KW-0378">Hydrolase</keyword>
<dbReference type="Pfam" id="PF01844">
    <property type="entry name" value="HNH"/>
    <property type="match status" value="1"/>
</dbReference>
<evidence type="ECO:0000256" key="1">
    <source>
        <dbReference type="SAM" id="MobiDB-lite"/>
    </source>
</evidence>
<sequence length="597" mass="66756">MVEGIPLNGKTFDAKIHEISDSGNGLVETTETKINLGPVEAGAVGERVEAMKLPGKFARIKRPKKILKSDYIEKLQSMTPYDFSIDYGDAHQNISKHGLRKQENIGAILEYVPNDDSSTPDERNQSNDDPLYHRPIKRINKYGHGVVEIDGEFISIGPVSEDAVGYEAAVIPIGDGFGVCKTLSVRKENYFKNYLGRIDDVLIDTLNHYEVGMTVRDRQEEFIQKAVVVNLPPIPAKDYVLYHDGQKEVTVEDENPEYDRLVSVVIVVSEKTLQKHFPEYDGGTIPLKMLSEQGIEHYAYPPERLRPMEDDMPDYDGLISVSETNTRDFKQKFSETSPSDPDDVLAGDDSPHKYKAGLSQSESSVERSEKEGQTEINNSSSAEAETPIKSTNNKKEKRSQKEDKEFCSPEDESTESISDPSKSEIKEPTDDTYGEEEEVETATTDSSVVVDGSTDPQERSVNNTSEIKNEGARNEASLDELRERAKENEVEEITQEVSTTNTTEKTQYHRSPEIKEYVKARAEGCCEGCGKPAPFTDKTGDPYLHAHHVHELSDGGSDTVDTVIALCPNCHYRVHHGGDGEKYNQKLLEKVQRLENN</sequence>
<reference evidence="3 4" key="1">
    <citation type="journal article" date="2019" name="Int. J. Syst. Evol. Microbiol.">
        <title>The Global Catalogue of Microorganisms (GCM) 10K type strain sequencing project: providing services to taxonomists for standard genome sequencing and annotation.</title>
        <authorList>
            <consortium name="The Broad Institute Genomics Platform"/>
            <consortium name="The Broad Institute Genome Sequencing Center for Infectious Disease"/>
            <person name="Wu L."/>
            <person name="Ma J."/>
        </authorList>
    </citation>
    <scope>NUCLEOTIDE SEQUENCE [LARGE SCALE GENOMIC DNA]</scope>
    <source>
        <strain evidence="3 4">PJ61</strain>
    </source>
</reference>
<dbReference type="SMART" id="SM00507">
    <property type="entry name" value="HNHc"/>
    <property type="match status" value="1"/>
</dbReference>
<feature type="compositionally biased region" description="Polar residues" evidence="1">
    <location>
        <begin position="374"/>
        <end position="391"/>
    </location>
</feature>
<evidence type="ECO:0000313" key="4">
    <source>
        <dbReference type="Proteomes" id="UP001596274"/>
    </source>
</evidence>
<feature type="compositionally biased region" description="Polar residues" evidence="1">
    <location>
        <begin position="495"/>
        <end position="505"/>
    </location>
</feature>